<dbReference type="InterPro" id="IPR050216">
    <property type="entry name" value="LRR_domain-containing"/>
</dbReference>
<protein>
    <recommendedName>
        <fullName evidence="3">Disease resistance R13L4/SHOC-2-like LRR domain-containing protein</fullName>
    </recommendedName>
</protein>
<dbReference type="InterPro" id="IPR055414">
    <property type="entry name" value="LRR_R13L4/SHOC2-like"/>
</dbReference>
<comment type="caution">
    <text evidence="4">The sequence shown here is derived from an EMBL/GenBank/DDBJ whole genome shotgun (WGS) entry which is preliminary data.</text>
</comment>
<dbReference type="InterPro" id="IPR003591">
    <property type="entry name" value="Leu-rich_rpt_typical-subtyp"/>
</dbReference>
<keyword evidence="2" id="KW-0677">Repeat</keyword>
<sequence>MGNDKEFRVNEYLTLKLERGTTNIYVKGKLFRRCSFILLNSTVEKISYFDEIESVDDNIDKLEKVDQYIQKNREKVLEIPLDTQFWGHCSNLQVWGEYDYDSRLLHKNLAFPLLKRLTEEGDPTAINVFKSEVVKRLVEGNTTVVTYLLFDGYLNLFSRDELNEELSKFNLEETNELVFALLKKGIDYLIEDYYYLEDSYNEIERITYFLIFRTPKNLDNFFEKYFTQFNDEQKQAILSYFLVDKNEIHQKHFKIIKQHLQNVNWTKIGRILLESYISHANGRYIENIRINERTIESLDDMGIKFSQTFASCIRDYLESIIKSDYKILFEEELTFNFFGVILENNPQILLNFFINYFPELESEFQYLFMALFLVNKESNLISLDFLREQFEKMDPVYLSETLGKVRWHSDQEYVNVESLKKLGELGVKIVLYVLTRDFRYQFDEGASEFWEHYADMLNKIGKGYGALIKKEAFNVFLKENRDDFERRFNHYHHKDAMYGVWVWYLLRMLEKDDIMDLLFDPRLRIFEQIDVSPYIEKYGITEEDRYKKSTGDKVFTEEQVLETISKEWKSESIIIDELQISSELQLNFLLDTLWKLLNEEKVLTDVLATERNWKLLLTETDSLFKTKFRHMQISREEKRVLEELEHITGRFFMIVGPSTGVLERHASRIEVYIEQGIVTEIGIYDIKLNEFPSIIQDLRHLRELSLIGNQLKKLPLNLINLHQLKRLCLSDNLFSVLPENIGSLISLEHLIINNLPPIEENFGILQPIRIRRLPDSIGNLKSLKTLNLLGNHLEILPSSIGDLASLEELNIGLNYIEKLPDSIGNLKNLKKLSLNNNLLSSLPETMKNLDSLEQISLVNNPRKLRDTSIRREKLNIPDWLIMLKSLKKINVEKLKS</sequence>
<dbReference type="PANTHER" id="PTHR48051:SF1">
    <property type="entry name" value="RAS SUPPRESSOR PROTEIN 1"/>
    <property type="match status" value="1"/>
</dbReference>
<accession>A0A0F9JEE1</accession>
<dbReference type="GO" id="GO:0005737">
    <property type="term" value="C:cytoplasm"/>
    <property type="evidence" value="ECO:0007669"/>
    <property type="project" value="TreeGrafter"/>
</dbReference>
<evidence type="ECO:0000256" key="1">
    <source>
        <dbReference type="ARBA" id="ARBA00022614"/>
    </source>
</evidence>
<feature type="domain" description="Disease resistance R13L4/SHOC-2-like LRR" evidence="3">
    <location>
        <begin position="776"/>
        <end position="860"/>
    </location>
</feature>
<dbReference type="Gene3D" id="3.80.10.10">
    <property type="entry name" value="Ribonuclease Inhibitor"/>
    <property type="match status" value="1"/>
</dbReference>
<dbReference type="PANTHER" id="PTHR48051">
    <property type="match status" value="1"/>
</dbReference>
<dbReference type="EMBL" id="LAZR01010215">
    <property type="protein sequence ID" value="KKM68169.1"/>
    <property type="molecule type" value="Genomic_DNA"/>
</dbReference>
<dbReference type="SMART" id="SM00369">
    <property type="entry name" value="LRR_TYP"/>
    <property type="match status" value="5"/>
</dbReference>
<reference evidence="4" key="1">
    <citation type="journal article" date="2015" name="Nature">
        <title>Complex archaea that bridge the gap between prokaryotes and eukaryotes.</title>
        <authorList>
            <person name="Spang A."/>
            <person name="Saw J.H."/>
            <person name="Jorgensen S.L."/>
            <person name="Zaremba-Niedzwiedzka K."/>
            <person name="Martijn J."/>
            <person name="Lind A.E."/>
            <person name="van Eijk R."/>
            <person name="Schleper C."/>
            <person name="Guy L."/>
            <person name="Ettema T.J."/>
        </authorList>
    </citation>
    <scope>NUCLEOTIDE SEQUENCE</scope>
</reference>
<dbReference type="InterPro" id="IPR032675">
    <property type="entry name" value="LRR_dom_sf"/>
</dbReference>
<keyword evidence="1" id="KW-0433">Leucine-rich repeat</keyword>
<dbReference type="AlphaFoldDB" id="A0A0F9JEE1"/>
<proteinExistence type="predicted"/>
<organism evidence="4">
    <name type="scientific">marine sediment metagenome</name>
    <dbReference type="NCBI Taxonomy" id="412755"/>
    <lineage>
        <taxon>unclassified sequences</taxon>
        <taxon>metagenomes</taxon>
        <taxon>ecological metagenomes</taxon>
    </lineage>
</organism>
<dbReference type="SMART" id="SM00364">
    <property type="entry name" value="LRR_BAC"/>
    <property type="match status" value="5"/>
</dbReference>
<dbReference type="SUPFAM" id="SSF52058">
    <property type="entry name" value="L domain-like"/>
    <property type="match status" value="1"/>
</dbReference>
<dbReference type="PROSITE" id="PS51450">
    <property type="entry name" value="LRR"/>
    <property type="match status" value="2"/>
</dbReference>
<name>A0A0F9JEE1_9ZZZZ</name>
<gene>
    <name evidence="4" type="ORF">LCGC14_1463570</name>
</gene>
<evidence type="ECO:0000259" key="3">
    <source>
        <dbReference type="Pfam" id="PF23598"/>
    </source>
</evidence>
<evidence type="ECO:0000256" key="2">
    <source>
        <dbReference type="ARBA" id="ARBA00022737"/>
    </source>
</evidence>
<dbReference type="InterPro" id="IPR001611">
    <property type="entry name" value="Leu-rich_rpt"/>
</dbReference>
<evidence type="ECO:0000313" key="4">
    <source>
        <dbReference type="EMBL" id="KKM68169.1"/>
    </source>
</evidence>
<dbReference type="Pfam" id="PF23598">
    <property type="entry name" value="LRR_14"/>
    <property type="match status" value="1"/>
</dbReference>